<evidence type="ECO:0000313" key="4">
    <source>
        <dbReference type="Proteomes" id="UP001431783"/>
    </source>
</evidence>
<evidence type="ECO:0000256" key="1">
    <source>
        <dbReference type="SAM" id="Phobius"/>
    </source>
</evidence>
<feature type="chain" id="PRO_5043867273" evidence="2">
    <location>
        <begin position="24"/>
        <end position="89"/>
    </location>
</feature>
<comment type="caution">
    <text evidence="3">The sequence shown here is derived from an EMBL/GenBank/DDBJ whole genome shotgun (WGS) entry which is preliminary data.</text>
</comment>
<keyword evidence="1" id="KW-1133">Transmembrane helix</keyword>
<evidence type="ECO:0000313" key="3">
    <source>
        <dbReference type="EMBL" id="KAK9881547.1"/>
    </source>
</evidence>
<dbReference type="EMBL" id="JARQZJ010000069">
    <property type="protein sequence ID" value="KAK9881547.1"/>
    <property type="molecule type" value="Genomic_DNA"/>
</dbReference>
<keyword evidence="1" id="KW-0472">Membrane</keyword>
<accession>A0AAW1UD02</accession>
<feature type="transmembrane region" description="Helical" evidence="1">
    <location>
        <begin position="47"/>
        <end position="68"/>
    </location>
</feature>
<keyword evidence="1" id="KW-0812">Transmembrane</keyword>
<proteinExistence type="predicted"/>
<keyword evidence="2" id="KW-0732">Signal</keyword>
<dbReference type="AlphaFoldDB" id="A0AAW1UD02"/>
<gene>
    <name evidence="3" type="ORF">WA026_016425</name>
</gene>
<evidence type="ECO:0000256" key="2">
    <source>
        <dbReference type="SAM" id="SignalP"/>
    </source>
</evidence>
<name>A0AAW1UD02_9CUCU</name>
<keyword evidence="4" id="KW-1185">Reference proteome</keyword>
<organism evidence="3 4">
    <name type="scientific">Henosepilachna vigintioctopunctata</name>
    <dbReference type="NCBI Taxonomy" id="420089"/>
    <lineage>
        <taxon>Eukaryota</taxon>
        <taxon>Metazoa</taxon>
        <taxon>Ecdysozoa</taxon>
        <taxon>Arthropoda</taxon>
        <taxon>Hexapoda</taxon>
        <taxon>Insecta</taxon>
        <taxon>Pterygota</taxon>
        <taxon>Neoptera</taxon>
        <taxon>Endopterygota</taxon>
        <taxon>Coleoptera</taxon>
        <taxon>Polyphaga</taxon>
        <taxon>Cucujiformia</taxon>
        <taxon>Coccinelloidea</taxon>
        <taxon>Coccinellidae</taxon>
        <taxon>Epilachninae</taxon>
        <taxon>Epilachnini</taxon>
        <taxon>Henosepilachna</taxon>
    </lineage>
</organism>
<reference evidence="3 4" key="1">
    <citation type="submission" date="2023-03" db="EMBL/GenBank/DDBJ databases">
        <title>Genome insight into feeding habits of ladybird beetles.</title>
        <authorList>
            <person name="Li H.-S."/>
            <person name="Huang Y.-H."/>
            <person name="Pang H."/>
        </authorList>
    </citation>
    <scope>NUCLEOTIDE SEQUENCE [LARGE SCALE GENOMIC DNA]</scope>
    <source>
        <strain evidence="3">SYSU_2023b</strain>
        <tissue evidence="3">Whole body</tissue>
    </source>
</reference>
<feature type="signal peptide" evidence="2">
    <location>
        <begin position="1"/>
        <end position="23"/>
    </location>
</feature>
<protein>
    <submittedName>
        <fullName evidence="3">Uncharacterized protein</fullName>
    </submittedName>
</protein>
<sequence>MYEKKLSFILLLVLLIASDVAEGRRKILKGRKTMNRTYFRNTSVPSWVIVLVVGLGELFIGGMVYLLMKCCILDKLPTTVRYAPAPISP</sequence>
<dbReference type="Proteomes" id="UP001431783">
    <property type="component" value="Unassembled WGS sequence"/>
</dbReference>